<dbReference type="AlphaFoldDB" id="A0AAV0X1J9"/>
<evidence type="ECO:0000256" key="9">
    <source>
        <dbReference type="SAM" id="Coils"/>
    </source>
</evidence>
<protein>
    <recommendedName>
        <fullName evidence="7">Small ribosomal subunit protein mS26</fullName>
    </recommendedName>
    <alternativeName>
        <fullName evidence="8">28S ribosomal protein S26, mitochondrial</fullName>
    </alternativeName>
</protein>
<keyword evidence="12" id="KW-1185">Reference proteome</keyword>
<dbReference type="EMBL" id="CARXXK010000003">
    <property type="protein sequence ID" value="CAI6361631.1"/>
    <property type="molecule type" value="Genomic_DNA"/>
</dbReference>
<dbReference type="GO" id="GO:0005763">
    <property type="term" value="C:mitochondrial small ribosomal subunit"/>
    <property type="evidence" value="ECO:0007669"/>
    <property type="project" value="InterPro"/>
</dbReference>
<feature type="region of interest" description="Disordered" evidence="10">
    <location>
        <begin position="201"/>
        <end position="222"/>
    </location>
</feature>
<feature type="coiled-coil region" evidence="9">
    <location>
        <begin position="114"/>
        <end position="162"/>
    </location>
</feature>
<name>A0AAV0X1J9_9HEMI</name>
<evidence type="ECO:0000256" key="7">
    <source>
        <dbReference type="ARBA" id="ARBA00035138"/>
    </source>
</evidence>
<organism evidence="11 12">
    <name type="scientific">Macrosiphum euphorbiae</name>
    <name type="common">potato aphid</name>
    <dbReference type="NCBI Taxonomy" id="13131"/>
    <lineage>
        <taxon>Eukaryota</taxon>
        <taxon>Metazoa</taxon>
        <taxon>Ecdysozoa</taxon>
        <taxon>Arthropoda</taxon>
        <taxon>Hexapoda</taxon>
        <taxon>Insecta</taxon>
        <taxon>Pterygota</taxon>
        <taxon>Neoptera</taxon>
        <taxon>Paraneoptera</taxon>
        <taxon>Hemiptera</taxon>
        <taxon>Sternorrhyncha</taxon>
        <taxon>Aphidomorpha</taxon>
        <taxon>Aphidoidea</taxon>
        <taxon>Aphididae</taxon>
        <taxon>Macrosiphini</taxon>
        <taxon>Macrosiphum</taxon>
    </lineage>
</organism>
<evidence type="ECO:0000256" key="2">
    <source>
        <dbReference type="ARBA" id="ARBA00009672"/>
    </source>
</evidence>
<evidence type="ECO:0000256" key="6">
    <source>
        <dbReference type="ARBA" id="ARBA00023274"/>
    </source>
</evidence>
<dbReference type="Pfam" id="PF14943">
    <property type="entry name" value="MRP-S26"/>
    <property type="match status" value="1"/>
</dbReference>
<comment type="caution">
    <text evidence="11">The sequence shown here is derived from an EMBL/GenBank/DDBJ whole genome shotgun (WGS) entry which is preliminary data.</text>
</comment>
<evidence type="ECO:0000256" key="10">
    <source>
        <dbReference type="SAM" id="MobiDB-lite"/>
    </source>
</evidence>
<dbReference type="PANTHER" id="PTHR21035">
    <property type="entry name" value="28S RIBOSOMAL PROTEIN S26, MITOCHONDRIAL"/>
    <property type="match status" value="1"/>
</dbReference>
<proteinExistence type="inferred from homology"/>
<keyword evidence="5" id="KW-0496">Mitochondrion</keyword>
<dbReference type="InterPro" id="IPR026140">
    <property type="entry name" value="Ribosomal_mS26"/>
</dbReference>
<sequence>MQNLCKVELLYGKLLCKTKAINQQPVRYTRKPRWLPKAPTKMFRVPVRPQISTDENKELFRLFTNYRTTMKSIQKQLEYELETSYTGQEVLQEIAHKEEMLWAKCMDVNDNWNAEVATEREQRLASEREAQREEILAQLIEKEEDKKKKLEVVEEIIRLEKEKSKTYITVENIDEAIEKALDNVVDHKYALDLAGNILRGNDPNEPTTGTMSSHTLRVQSIN</sequence>
<dbReference type="PANTHER" id="PTHR21035:SF2">
    <property type="entry name" value="SMALL RIBOSOMAL SUBUNIT PROTEIN MS26"/>
    <property type="match status" value="1"/>
</dbReference>
<comment type="similarity">
    <text evidence="2">Belongs to the mitochondrion-specific ribosomal protein mS26 family.</text>
</comment>
<evidence type="ECO:0000313" key="12">
    <source>
        <dbReference type="Proteomes" id="UP001160148"/>
    </source>
</evidence>
<keyword evidence="3" id="KW-0809">Transit peptide</keyword>
<gene>
    <name evidence="11" type="ORF">MEUPH1_LOCUS16790</name>
</gene>
<evidence type="ECO:0000313" key="11">
    <source>
        <dbReference type="EMBL" id="CAI6361631.1"/>
    </source>
</evidence>
<accession>A0AAV0X1J9</accession>
<feature type="compositionally biased region" description="Polar residues" evidence="10">
    <location>
        <begin position="204"/>
        <end position="222"/>
    </location>
</feature>
<keyword evidence="9" id="KW-0175">Coiled coil</keyword>
<keyword evidence="6" id="KW-0687">Ribonucleoprotein</keyword>
<reference evidence="11 12" key="1">
    <citation type="submission" date="2023-01" db="EMBL/GenBank/DDBJ databases">
        <authorList>
            <person name="Whitehead M."/>
        </authorList>
    </citation>
    <scope>NUCLEOTIDE SEQUENCE [LARGE SCALE GENOMIC DNA]</scope>
</reference>
<comment type="subcellular location">
    <subcellularLocation>
        <location evidence="1">Mitochondrion</location>
    </subcellularLocation>
</comment>
<evidence type="ECO:0000256" key="4">
    <source>
        <dbReference type="ARBA" id="ARBA00022980"/>
    </source>
</evidence>
<evidence type="ECO:0000256" key="3">
    <source>
        <dbReference type="ARBA" id="ARBA00022946"/>
    </source>
</evidence>
<dbReference type="Proteomes" id="UP001160148">
    <property type="component" value="Unassembled WGS sequence"/>
</dbReference>
<keyword evidence="4" id="KW-0689">Ribosomal protein</keyword>
<evidence type="ECO:0000256" key="5">
    <source>
        <dbReference type="ARBA" id="ARBA00023128"/>
    </source>
</evidence>
<evidence type="ECO:0000256" key="1">
    <source>
        <dbReference type="ARBA" id="ARBA00004173"/>
    </source>
</evidence>
<evidence type="ECO:0000256" key="8">
    <source>
        <dbReference type="ARBA" id="ARBA00035344"/>
    </source>
</evidence>